<sequence>MAYLAPIHQPSSIRHAVKLNFLSPTEKSLIVAKANRLEIYAQTPDGLSLIHSKTIYGRTTMLHRHRPQSSSTDHLFVGTDQYMYFTLSWNPQTKSLRTEHKYVDTADKSARDAQTAQRCNVDPSGAFMTLEIFEGIVTIIPLNQKQPKKEADLAVGALTEPIPIRVQEMYVRASTFFKSKANEKKPLFAMIHEDSSKVVRLKVRQLTYTSGLHDNGNAELDPVEDAPESQLENGATFLIPVPGPTCGILVLGETCVEYYEHTTQLRKRIPLVEATIFVAWEIIDEQRFILGDEYGRLYLLMLEQNANGNVNGWKLDILGETSRAQCLVYLGNGKVFVGSHQGDSQVITIKPQGLEVDQTLPNIGPILDFAIMDMGSRSSGENQNNEFSSGQARLVTGSGAFKDGSLRSVRSGVGLEDLGLLGEMENITNMFSLRSSPGDVQVDTLVVSFVDETRCFRFSADGDVEELEAPVGVALNEGTLLASNAIGAHILHVTPHGVKLTDAESGMVESEWQAPDGQAITTTTSTEQTLILTVGGSRLVALDLRKNLSVRAERDFGAENQVACVNISFSSEAFCTVGFWQSSTISVLSVDNLQTVHSENAAVEEASVPRSLCLVNILAGQQPTLFIAMADGNVVTYSFDDNSGKLSNKKSIVLGTQQASFRALPRSDGSGLSSVFATCEHPSLIYGSEGRIAYSAVTAEKATVICPFDAVFYPGAIAIASKEDLKIAVVDEERSTHVQAEYVHETVRRIAYSSELKAFGLGTIQRTLEDGVEDLHSHFKLADEMSFNVIATYDLNQDELVESVMRAQLKDAAGNFAERFVVGTAYLDDGVRMDRGRILVLEVTEDNVLKLVAEQSVKGACRCLAMMNDRIVAALVKTVVVYTLDYESGAAPFFTKRGSYRTSTAPIDISVDEAKSVIIVGDLMKSVSVIKYTASTSSRGDQLVEEARHYQTTWATACAQVHRTEDSAAERAPTFLEADAEGNLLVLQQDIEGVTADDRRRLKVVSELCLGTIVNRIRPAWAPSLPDAAVCPRAFLGTVEGGMYLYGAIAHDKVNLLISLQEQMAEYVTGPGLVPFNPFRAYKSQVREALQPVRFVDGELVEQFLDIDSDLQTTICKPLGLPAEDVRNIVEGLRRLR</sequence>
<dbReference type="Gene3D" id="2.130.10.10">
    <property type="entry name" value="YVTN repeat-like/Quinoprotein amine dehydrogenase"/>
    <property type="match status" value="3"/>
</dbReference>
<name>A0A5N6L3F6_9ROSI</name>
<evidence type="ECO:0008006" key="8">
    <source>
        <dbReference type="Google" id="ProtNLM"/>
    </source>
</evidence>
<gene>
    <name evidence="6" type="ORF">FH972_026096</name>
</gene>
<dbReference type="EMBL" id="VIBQ01000076">
    <property type="protein sequence ID" value="KAB8627263.1"/>
    <property type="molecule type" value="Genomic_DNA"/>
</dbReference>
<dbReference type="SUPFAM" id="SSF50974">
    <property type="entry name" value="Nitrous oxide reductase, N-terminal domain"/>
    <property type="match status" value="1"/>
</dbReference>
<feature type="domain" description="RSE1/DDB1/CPSF1 first beta-propeller" evidence="4">
    <location>
        <begin position="12"/>
        <end position="360"/>
    </location>
</feature>
<feature type="domain" description="RSE1/DDB1/CPSF1 C-terminal" evidence="3">
    <location>
        <begin position="777"/>
        <end position="1106"/>
    </location>
</feature>
<dbReference type="Pfam" id="PF03178">
    <property type="entry name" value="CPSF_A"/>
    <property type="match status" value="1"/>
</dbReference>
<evidence type="ECO:0000313" key="7">
    <source>
        <dbReference type="Proteomes" id="UP000327013"/>
    </source>
</evidence>
<dbReference type="InterPro" id="IPR015943">
    <property type="entry name" value="WD40/YVTN_repeat-like_dom_sf"/>
</dbReference>
<protein>
    <recommendedName>
        <fullName evidence="8">DNA damage-binding protein 1</fullName>
    </recommendedName>
</protein>
<evidence type="ECO:0000313" key="6">
    <source>
        <dbReference type="EMBL" id="KAB8627263.1"/>
    </source>
</evidence>
<dbReference type="InterPro" id="IPR058543">
    <property type="entry name" value="Beta-prop_RSE1/DDB1/CPSF1_2nd"/>
</dbReference>
<reference evidence="6 7" key="1">
    <citation type="submission" date="2019-06" db="EMBL/GenBank/DDBJ databases">
        <title>A chromosomal-level reference genome of Carpinus fangiana (Coryloideae, Betulaceae).</title>
        <authorList>
            <person name="Yang X."/>
            <person name="Wang Z."/>
            <person name="Zhang L."/>
            <person name="Hao G."/>
            <person name="Liu J."/>
            <person name="Yang Y."/>
        </authorList>
    </citation>
    <scope>NUCLEOTIDE SEQUENCE [LARGE SCALE GENOMIC DNA]</scope>
    <source>
        <strain evidence="6">Cfa_2016G</strain>
        <tissue evidence="6">Leaf</tissue>
    </source>
</reference>
<evidence type="ECO:0000259" key="4">
    <source>
        <dbReference type="Pfam" id="PF10433"/>
    </source>
</evidence>
<dbReference type="Gene3D" id="1.10.150.910">
    <property type="match status" value="1"/>
</dbReference>
<dbReference type="GO" id="GO:0003676">
    <property type="term" value="F:nucleic acid binding"/>
    <property type="evidence" value="ECO:0007669"/>
    <property type="project" value="InterPro"/>
</dbReference>
<dbReference type="InterPro" id="IPR004871">
    <property type="entry name" value="RSE1/DDB1/CPSF1_C"/>
</dbReference>
<keyword evidence="2" id="KW-0539">Nucleus</keyword>
<dbReference type="PANTHER" id="PTHR10644">
    <property type="entry name" value="DNA REPAIR/RNA PROCESSING CPSF FAMILY"/>
    <property type="match status" value="1"/>
</dbReference>
<dbReference type="OrthoDB" id="433457at2759"/>
<evidence type="ECO:0000259" key="5">
    <source>
        <dbReference type="Pfam" id="PF23726"/>
    </source>
</evidence>
<dbReference type="Pfam" id="PF23726">
    <property type="entry name" value="Beta-prop_RSE1_2nd"/>
    <property type="match status" value="1"/>
</dbReference>
<keyword evidence="7" id="KW-1185">Reference proteome</keyword>
<comment type="subcellular location">
    <subcellularLocation>
        <location evidence="1">Nucleus</location>
    </subcellularLocation>
</comment>
<dbReference type="GO" id="GO:0005634">
    <property type="term" value="C:nucleus"/>
    <property type="evidence" value="ECO:0007669"/>
    <property type="project" value="UniProtKB-SubCell"/>
</dbReference>
<feature type="domain" description="RSE1/DDB1/CPSF1 second beta-propeller" evidence="5">
    <location>
        <begin position="421"/>
        <end position="729"/>
    </location>
</feature>
<dbReference type="Pfam" id="PF10433">
    <property type="entry name" value="Beta-prop_RSE1_1st"/>
    <property type="match status" value="1"/>
</dbReference>
<evidence type="ECO:0000256" key="2">
    <source>
        <dbReference type="ARBA" id="ARBA00023242"/>
    </source>
</evidence>
<dbReference type="AlphaFoldDB" id="A0A5N6L3F6"/>
<dbReference type="InterPro" id="IPR011045">
    <property type="entry name" value="N2O_reductase_N"/>
</dbReference>
<organism evidence="6 7">
    <name type="scientific">Carpinus fangiana</name>
    <dbReference type="NCBI Taxonomy" id="176857"/>
    <lineage>
        <taxon>Eukaryota</taxon>
        <taxon>Viridiplantae</taxon>
        <taxon>Streptophyta</taxon>
        <taxon>Embryophyta</taxon>
        <taxon>Tracheophyta</taxon>
        <taxon>Spermatophyta</taxon>
        <taxon>Magnoliopsida</taxon>
        <taxon>eudicotyledons</taxon>
        <taxon>Gunneridae</taxon>
        <taxon>Pentapetalae</taxon>
        <taxon>rosids</taxon>
        <taxon>fabids</taxon>
        <taxon>Fagales</taxon>
        <taxon>Betulaceae</taxon>
        <taxon>Carpinus</taxon>
    </lineage>
</organism>
<evidence type="ECO:0000256" key="1">
    <source>
        <dbReference type="ARBA" id="ARBA00004123"/>
    </source>
</evidence>
<accession>A0A5N6L3F6</accession>
<evidence type="ECO:0000259" key="3">
    <source>
        <dbReference type="Pfam" id="PF03178"/>
    </source>
</evidence>
<dbReference type="InterPro" id="IPR050358">
    <property type="entry name" value="RSE1/DDB1/CFT1"/>
</dbReference>
<proteinExistence type="predicted"/>
<comment type="caution">
    <text evidence="6">The sequence shown here is derived from an EMBL/GenBank/DDBJ whole genome shotgun (WGS) entry which is preliminary data.</text>
</comment>
<dbReference type="InterPro" id="IPR018846">
    <property type="entry name" value="Beta-prop_RSE1/DDB1/CPSF1_1st"/>
</dbReference>
<dbReference type="Proteomes" id="UP000327013">
    <property type="component" value="Unassembled WGS sequence"/>
</dbReference>